<dbReference type="RefSeq" id="XP_060292945.1">
    <property type="nucleotide sequence ID" value="XM_060444198.1"/>
</dbReference>
<keyword evidence="2" id="KW-0328">Glycosyltransferase</keyword>
<dbReference type="AlphaFoldDB" id="A0AA40DQE6"/>
<dbReference type="InterPro" id="IPR029044">
    <property type="entry name" value="Nucleotide-diphossugar_trans"/>
</dbReference>
<comment type="similarity">
    <text evidence="1">Belongs to the glycosyltransferase 15 family.</text>
</comment>
<organism evidence="5 6">
    <name type="scientific">Lasiosphaeria miniovina</name>
    <dbReference type="NCBI Taxonomy" id="1954250"/>
    <lineage>
        <taxon>Eukaryota</taxon>
        <taxon>Fungi</taxon>
        <taxon>Dikarya</taxon>
        <taxon>Ascomycota</taxon>
        <taxon>Pezizomycotina</taxon>
        <taxon>Sordariomycetes</taxon>
        <taxon>Sordariomycetidae</taxon>
        <taxon>Sordariales</taxon>
        <taxon>Lasiosphaeriaceae</taxon>
        <taxon>Lasiosphaeria</taxon>
    </lineage>
</organism>
<dbReference type="PANTHER" id="PTHR31121">
    <property type="entry name" value="ALPHA-1,2 MANNOSYLTRANSFERASE KTR1"/>
    <property type="match status" value="1"/>
</dbReference>
<evidence type="ECO:0000313" key="6">
    <source>
        <dbReference type="Proteomes" id="UP001172101"/>
    </source>
</evidence>
<dbReference type="InterPro" id="IPR002685">
    <property type="entry name" value="Glyco_trans_15"/>
</dbReference>
<dbReference type="EMBL" id="JAUIRO010000006">
    <property type="protein sequence ID" value="KAK0709641.1"/>
    <property type="molecule type" value="Genomic_DNA"/>
</dbReference>
<name>A0AA40DQE6_9PEZI</name>
<evidence type="ECO:0000313" key="5">
    <source>
        <dbReference type="EMBL" id="KAK0709641.1"/>
    </source>
</evidence>
<dbReference type="GeneID" id="85327468"/>
<feature type="active site" description="Nucleophile" evidence="4">
    <location>
        <position position="303"/>
    </location>
</feature>
<proteinExistence type="inferred from homology"/>
<dbReference type="SUPFAM" id="SSF53448">
    <property type="entry name" value="Nucleotide-diphospho-sugar transferases"/>
    <property type="match status" value="1"/>
</dbReference>
<sequence length="444" mass="51611">MFRRFVRGPPRRKAWPRSTVRGWVSHFCRIPLLLVAVAALFEVYLHRSHLAVQQPEHELDEPFATSCQEPAVDQPREKAALVMLARNKDLAAALKTVQSIERHFNQWYHYPIVFLNDEPWGADFIATMNATASGGARFEVIPKAEWTYPAWMDTSSAQSSIAEQGRQGILYAGLETYHHMCRFYSGAFYNLEALRDYKWYWRIEPDVDFYCSITYDPFVELARNNKVYGFTIALNEEPSTCPGLFREVADWKEQHDLPTTSLWRAMLAPSWVPWPFRSFMGRFSHRNRDGDAWNMCHYWSNFEIANLDFFRSKNYQDLYKHLERSGGFYYERWGDAPVHALALAMLVPSERVHHFEDLGYRHDWYYQCPANAPGGQLPASEVLNAGGNGDPSNWSPARPGGIGCRCECDGSKTRNYATYCLQRLRQPNTTQRLGLFGWLYSWFW</sequence>
<dbReference type="GO" id="GO:0000026">
    <property type="term" value="F:alpha-1,2-mannosyltransferase activity"/>
    <property type="evidence" value="ECO:0007669"/>
    <property type="project" value="TreeGrafter"/>
</dbReference>
<dbReference type="Gene3D" id="3.90.550.10">
    <property type="entry name" value="Spore Coat Polysaccharide Biosynthesis Protein SpsA, Chain A"/>
    <property type="match status" value="1"/>
</dbReference>
<evidence type="ECO:0000256" key="1">
    <source>
        <dbReference type="ARBA" id="ARBA00007677"/>
    </source>
</evidence>
<dbReference type="Proteomes" id="UP001172101">
    <property type="component" value="Unassembled WGS sequence"/>
</dbReference>
<dbReference type="Pfam" id="PF01793">
    <property type="entry name" value="Glyco_transf_15"/>
    <property type="match status" value="1"/>
</dbReference>
<evidence type="ECO:0000256" key="4">
    <source>
        <dbReference type="PIRSR" id="PIRSR018153-1"/>
    </source>
</evidence>
<keyword evidence="6" id="KW-1185">Reference proteome</keyword>
<dbReference type="PANTHER" id="PTHR31121:SF2">
    <property type="entry name" value="MANNOSYLTRANSFERASE KTR5-RELATED"/>
    <property type="match status" value="1"/>
</dbReference>
<keyword evidence="3 5" id="KW-0808">Transferase</keyword>
<comment type="caution">
    <text evidence="5">The sequence shown here is derived from an EMBL/GenBank/DDBJ whole genome shotgun (WGS) entry which is preliminary data.</text>
</comment>
<dbReference type="GO" id="GO:0016020">
    <property type="term" value="C:membrane"/>
    <property type="evidence" value="ECO:0007669"/>
    <property type="project" value="InterPro"/>
</dbReference>
<dbReference type="GO" id="GO:0000032">
    <property type="term" value="P:cell wall mannoprotein biosynthetic process"/>
    <property type="evidence" value="ECO:0007669"/>
    <property type="project" value="TreeGrafter"/>
</dbReference>
<protein>
    <submittedName>
        <fullName evidence="5">Nucleotide-diphospho-sugar transferase</fullName>
    </submittedName>
</protein>
<evidence type="ECO:0000256" key="3">
    <source>
        <dbReference type="ARBA" id="ARBA00022679"/>
    </source>
</evidence>
<dbReference type="GO" id="GO:0005794">
    <property type="term" value="C:Golgi apparatus"/>
    <property type="evidence" value="ECO:0007669"/>
    <property type="project" value="TreeGrafter"/>
</dbReference>
<gene>
    <name evidence="5" type="ORF">B0T26DRAFT_743019</name>
</gene>
<dbReference type="PIRSF" id="PIRSF018153">
    <property type="entry name" value="Glyco_trans_15"/>
    <property type="match status" value="1"/>
</dbReference>
<accession>A0AA40DQE6</accession>
<evidence type="ECO:0000256" key="2">
    <source>
        <dbReference type="ARBA" id="ARBA00022676"/>
    </source>
</evidence>
<dbReference type="GO" id="GO:0006487">
    <property type="term" value="P:protein N-linked glycosylation"/>
    <property type="evidence" value="ECO:0007669"/>
    <property type="project" value="TreeGrafter"/>
</dbReference>
<reference evidence="5" key="1">
    <citation type="submission" date="2023-06" db="EMBL/GenBank/DDBJ databases">
        <title>Genome-scale phylogeny and comparative genomics of the fungal order Sordariales.</title>
        <authorList>
            <consortium name="Lawrence Berkeley National Laboratory"/>
            <person name="Hensen N."/>
            <person name="Bonometti L."/>
            <person name="Westerberg I."/>
            <person name="Brannstrom I.O."/>
            <person name="Guillou S."/>
            <person name="Cros-Aarteil S."/>
            <person name="Calhoun S."/>
            <person name="Haridas S."/>
            <person name="Kuo A."/>
            <person name="Mondo S."/>
            <person name="Pangilinan J."/>
            <person name="Riley R."/>
            <person name="LaButti K."/>
            <person name="Andreopoulos B."/>
            <person name="Lipzen A."/>
            <person name="Chen C."/>
            <person name="Yanf M."/>
            <person name="Daum C."/>
            <person name="Ng V."/>
            <person name="Clum A."/>
            <person name="Steindorff A."/>
            <person name="Ohm R."/>
            <person name="Martin F."/>
            <person name="Silar P."/>
            <person name="Natvig D."/>
            <person name="Lalanne C."/>
            <person name="Gautier V."/>
            <person name="Ament-velasquez S.L."/>
            <person name="Kruys A."/>
            <person name="Hutchinson M.I."/>
            <person name="Powell A.J."/>
            <person name="Barry K."/>
            <person name="Miller A.N."/>
            <person name="Grigoriev I.V."/>
            <person name="Debuchy R."/>
            <person name="Gladieux P."/>
            <person name="Thoren M.H."/>
            <person name="Johannesson H."/>
        </authorList>
    </citation>
    <scope>NUCLEOTIDE SEQUENCE</scope>
    <source>
        <strain evidence="5">SMH2392-1A</strain>
    </source>
</reference>